<organism evidence="3">
    <name type="scientific">Naegleria gruberi</name>
    <name type="common">Amoeba</name>
    <dbReference type="NCBI Taxonomy" id="5762"/>
    <lineage>
        <taxon>Eukaryota</taxon>
        <taxon>Discoba</taxon>
        <taxon>Heterolobosea</taxon>
        <taxon>Tetramitia</taxon>
        <taxon>Eutetramitia</taxon>
        <taxon>Vahlkampfiidae</taxon>
        <taxon>Naegleria</taxon>
    </lineage>
</organism>
<evidence type="ECO:0000256" key="1">
    <source>
        <dbReference type="SAM" id="MobiDB-lite"/>
    </source>
</evidence>
<keyword evidence="3" id="KW-1185">Reference proteome</keyword>
<dbReference type="Proteomes" id="UP000006671">
    <property type="component" value="Unassembled WGS sequence"/>
</dbReference>
<feature type="compositionally biased region" description="Polar residues" evidence="1">
    <location>
        <begin position="190"/>
        <end position="203"/>
    </location>
</feature>
<name>D2VQ59_NAEGR</name>
<dbReference type="RefSeq" id="XP_002673793.1">
    <property type="nucleotide sequence ID" value="XM_002673747.1"/>
</dbReference>
<dbReference type="VEuPathDB" id="AmoebaDB:NAEGRDRAFT_71032"/>
<proteinExistence type="predicted"/>
<dbReference type="EMBL" id="GG738888">
    <property type="protein sequence ID" value="EFC41049.1"/>
    <property type="molecule type" value="Genomic_DNA"/>
</dbReference>
<dbReference type="InParanoid" id="D2VQ59"/>
<protein>
    <submittedName>
        <fullName evidence="2">Predicted protein</fullName>
    </submittedName>
</protein>
<dbReference type="GeneID" id="8855693"/>
<reference evidence="2 3" key="1">
    <citation type="journal article" date="2010" name="Cell">
        <title>The genome of Naegleria gruberi illuminates early eukaryotic versatility.</title>
        <authorList>
            <person name="Fritz-Laylin L.K."/>
            <person name="Prochnik S.E."/>
            <person name="Ginger M.L."/>
            <person name="Dacks J.B."/>
            <person name="Carpenter M.L."/>
            <person name="Field M.C."/>
            <person name="Kuo A."/>
            <person name="Paredez A."/>
            <person name="Chapman J."/>
            <person name="Pham J."/>
            <person name="Shu S."/>
            <person name="Neupane R."/>
            <person name="Cipriano M."/>
            <person name="Mancuso J."/>
            <person name="Tu H."/>
            <person name="Salamov A."/>
            <person name="Lindquist E."/>
            <person name="Shapiro H."/>
            <person name="Lucas S."/>
            <person name="Grigoriev I.V."/>
            <person name="Cande W.Z."/>
            <person name="Fulton C."/>
            <person name="Rokhsar D.S."/>
            <person name="Dawson S.C."/>
        </authorList>
    </citation>
    <scope>NUCLEOTIDE SEQUENCE [LARGE SCALE GENOMIC DNA]</scope>
    <source>
        <strain evidence="2 3">NEG-M</strain>
    </source>
</reference>
<sequence>MYNTNNNTPYNSNQCNIQDVTSSPPPFTVSTWQVDETCSTSRIPGKIRSRCDPKCFFHWKNQKMTMDDNLLFPLSHNSSPLFHVECKKISKKPHHHHHQHSNKSISSCKITFDDSLSYPPHKSNVNNQSMFEFVPFKLESLPKDYSLSYMTNVTKKKPNFNTSNSNNHQTSLSDLRNRLNEENLKKPNETLPTLQPISIQSESSPKELSPKGTRTRIFSIKELLN</sequence>
<feature type="region of interest" description="Disordered" evidence="1">
    <location>
        <begin position="185"/>
        <end position="214"/>
    </location>
</feature>
<dbReference type="KEGG" id="ngr:NAEGRDRAFT_71032"/>
<dbReference type="AlphaFoldDB" id="D2VQ59"/>
<evidence type="ECO:0000313" key="2">
    <source>
        <dbReference type="EMBL" id="EFC41049.1"/>
    </source>
</evidence>
<evidence type="ECO:0000313" key="3">
    <source>
        <dbReference type="Proteomes" id="UP000006671"/>
    </source>
</evidence>
<gene>
    <name evidence="2" type="ORF">NAEGRDRAFT_71032</name>
</gene>
<accession>D2VQ59</accession>